<evidence type="ECO:0000313" key="1">
    <source>
        <dbReference type="Proteomes" id="UP000887566"/>
    </source>
</evidence>
<dbReference type="Proteomes" id="UP000887566">
    <property type="component" value="Unplaced"/>
</dbReference>
<dbReference type="WBParaSite" id="PSAMB.scaffold1488size30820.g13337.t1">
    <property type="protein sequence ID" value="PSAMB.scaffold1488size30820.g13337.t1"/>
    <property type="gene ID" value="PSAMB.scaffold1488size30820.g13337"/>
</dbReference>
<keyword evidence="1" id="KW-1185">Reference proteome</keyword>
<name>A0A914V351_9BILA</name>
<organism evidence="1 2">
    <name type="scientific">Plectus sambesii</name>
    <dbReference type="NCBI Taxonomy" id="2011161"/>
    <lineage>
        <taxon>Eukaryota</taxon>
        <taxon>Metazoa</taxon>
        <taxon>Ecdysozoa</taxon>
        <taxon>Nematoda</taxon>
        <taxon>Chromadorea</taxon>
        <taxon>Plectida</taxon>
        <taxon>Plectina</taxon>
        <taxon>Plectoidea</taxon>
        <taxon>Plectidae</taxon>
        <taxon>Plectus</taxon>
    </lineage>
</organism>
<proteinExistence type="predicted"/>
<reference evidence="2" key="1">
    <citation type="submission" date="2022-11" db="UniProtKB">
        <authorList>
            <consortium name="WormBaseParasite"/>
        </authorList>
    </citation>
    <scope>IDENTIFICATION</scope>
</reference>
<evidence type="ECO:0000313" key="2">
    <source>
        <dbReference type="WBParaSite" id="PSAMB.scaffold1488size30820.g13337.t1"/>
    </source>
</evidence>
<protein>
    <submittedName>
        <fullName evidence="2">Uncharacterized protein</fullName>
    </submittedName>
</protein>
<accession>A0A914V351</accession>
<dbReference type="AlphaFoldDB" id="A0A914V351"/>
<sequence length="108" mass="11260">MCSPAQFVACFITKGLLPTNCLMGGLPRTLATVDAPSWPCCTTNPAALSGLSRGRPAKTTWLLHELSQLGWSELLLQLLRLSIAVDKAGARGAGAHHGTDSALPKGPP</sequence>